<reference evidence="1 2" key="1">
    <citation type="submission" date="2017-06" db="EMBL/GenBank/DDBJ databases">
        <authorList>
            <consortium name="Pathogen Informatics"/>
        </authorList>
    </citation>
    <scope>NUCLEOTIDE SEQUENCE [LARGE SCALE GENOMIC DNA]</scope>
    <source>
        <strain evidence="1 2">NCTC11291</strain>
    </source>
</reference>
<dbReference type="EMBL" id="LT906454">
    <property type="protein sequence ID" value="SNV32155.1"/>
    <property type="molecule type" value="Genomic_DNA"/>
</dbReference>
<dbReference type="InterPro" id="IPR027417">
    <property type="entry name" value="P-loop_NTPase"/>
</dbReference>
<dbReference type="AlphaFoldDB" id="A0A239WC29"/>
<sequence>MPTLIIIRGNAASGKTSLAHSLQEILGENTLLLSQDILRRTMLHAHDGFDTPTISLLLNLLDYGYDNCQTVILEGILRSDWYQIVWQKSLDLYGLDNIHAYYYDLPFEETLNRHASRDKAKEFGESSLKRWWLEKDCLTEIPETLLTETISLEEARDNILTAIKSPKAKGCLSEKPHD</sequence>
<dbReference type="GO" id="GO:0016301">
    <property type="term" value="F:kinase activity"/>
    <property type="evidence" value="ECO:0007669"/>
    <property type="project" value="UniProtKB-KW"/>
</dbReference>
<gene>
    <name evidence="1" type="ORF">SAMEA4504048_00118</name>
</gene>
<dbReference type="Proteomes" id="UP000215144">
    <property type="component" value="Chromosome 1"/>
</dbReference>
<keyword evidence="1" id="KW-0418">Kinase</keyword>
<evidence type="ECO:0000313" key="1">
    <source>
        <dbReference type="EMBL" id="SNV32155.1"/>
    </source>
</evidence>
<dbReference type="SUPFAM" id="SSF52540">
    <property type="entry name" value="P-loop containing nucleoside triphosphate hydrolases"/>
    <property type="match status" value="1"/>
</dbReference>
<proteinExistence type="predicted"/>
<accession>A0A239WC29</accession>
<dbReference type="KEGG" id="saco:SAME_00118"/>
<evidence type="ECO:0000313" key="2">
    <source>
        <dbReference type="Proteomes" id="UP000215144"/>
    </source>
</evidence>
<dbReference type="OrthoDB" id="9781848at2"/>
<dbReference type="NCBIfam" id="NF005255">
    <property type="entry name" value="PRK06762.2-2"/>
    <property type="match status" value="1"/>
</dbReference>
<dbReference type="NCBIfam" id="NF005254">
    <property type="entry name" value="PRK06762.2-1"/>
    <property type="match status" value="1"/>
</dbReference>
<protein>
    <submittedName>
        <fullName evidence="1">Putative kinase</fullName>
    </submittedName>
</protein>
<keyword evidence="1" id="KW-0808">Transferase</keyword>
<organism evidence="1 2">
    <name type="scientific">Streptococcus acidominimus</name>
    <dbReference type="NCBI Taxonomy" id="1326"/>
    <lineage>
        <taxon>Bacteria</taxon>
        <taxon>Bacillati</taxon>
        <taxon>Bacillota</taxon>
        <taxon>Bacilli</taxon>
        <taxon>Lactobacillales</taxon>
        <taxon>Streptococcaceae</taxon>
        <taxon>Streptococcus</taxon>
    </lineage>
</organism>
<name>A0A239WC29_STRAI</name>
<dbReference type="RefSeq" id="WP_095121341.1">
    <property type="nucleotide sequence ID" value="NZ_LT906454.1"/>
</dbReference>
<dbReference type="Gene3D" id="3.40.50.300">
    <property type="entry name" value="P-loop containing nucleotide triphosphate hydrolases"/>
    <property type="match status" value="1"/>
</dbReference>